<dbReference type="Proteomes" id="UP001239462">
    <property type="component" value="Unassembled WGS sequence"/>
</dbReference>
<protein>
    <submittedName>
        <fullName evidence="2">Uncharacterized protein</fullName>
    </submittedName>
</protein>
<dbReference type="RefSeq" id="WP_289163605.1">
    <property type="nucleotide sequence ID" value="NZ_JASZZN010000007.1"/>
</dbReference>
<evidence type="ECO:0000313" key="2">
    <source>
        <dbReference type="EMBL" id="MDM4015996.1"/>
    </source>
</evidence>
<evidence type="ECO:0000256" key="1">
    <source>
        <dbReference type="SAM" id="Phobius"/>
    </source>
</evidence>
<organism evidence="2 3">
    <name type="scientific">Roseiconus lacunae</name>
    <dbReference type="NCBI Taxonomy" id="2605694"/>
    <lineage>
        <taxon>Bacteria</taxon>
        <taxon>Pseudomonadati</taxon>
        <taxon>Planctomycetota</taxon>
        <taxon>Planctomycetia</taxon>
        <taxon>Pirellulales</taxon>
        <taxon>Pirellulaceae</taxon>
        <taxon>Roseiconus</taxon>
    </lineage>
</organism>
<gene>
    <name evidence="2" type="ORF">QTN89_11175</name>
</gene>
<name>A0ABT7PHM6_9BACT</name>
<accession>A0ABT7PHM6</accession>
<reference evidence="2 3" key="1">
    <citation type="submission" date="2023-06" db="EMBL/GenBank/DDBJ databases">
        <title>Roseiconus lacunae JC819 isolated from Gulf of Mannar region, Tamil Nadu.</title>
        <authorList>
            <person name="Pk S."/>
            <person name="Ch S."/>
            <person name="Ch V.R."/>
        </authorList>
    </citation>
    <scope>NUCLEOTIDE SEQUENCE [LARGE SCALE GENOMIC DNA]</scope>
    <source>
        <strain evidence="2 3">JC819</strain>
    </source>
</reference>
<dbReference type="EMBL" id="JASZZN010000007">
    <property type="protein sequence ID" value="MDM4015996.1"/>
    <property type="molecule type" value="Genomic_DNA"/>
</dbReference>
<feature type="transmembrane region" description="Helical" evidence="1">
    <location>
        <begin position="37"/>
        <end position="57"/>
    </location>
</feature>
<sequence>MRRVSAAGVLLFSVCVCELYLGSHYLQKAVVTKTTPAALVNLPLVIMSAGIAGYTAAELTRG</sequence>
<keyword evidence="1" id="KW-0812">Transmembrane</keyword>
<keyword evidence="3" id="KW-1185">Reference proteome</keyword>
<comment type="caution">
    <text evidence="2">The sequence shown here is derived from an EMBL/GenBank/DDBJ whole genome shotgun (WGS) entry which is preliminary data.</text>
</comment>
<evidence type="ECO:0000313" key="3">
    <source>
        <dbReference type="Proteomes" id="UP001239462"/>
    </source>
</evidence>
<proteinExistence type="predicted"/>
<keyword evidence="1" id="KW-0472">Membrane</keyword>
<keyword evidence="1" id="KW-1133">Transmembrane helix</keyword>